<feature type="region of interest" description="Disordered" evidence="1">
    <location>
        <begin position="249"/>
        <end position="271"/>
    </location>
</feature>
<accession>A0ABW0UGZ2</accession>
<keyword evidence="2" id="KW-0472">Membrane</keyword>
<feature type="transmembrane region" description="Helical" evidence="2">
    <location>
        <begin position="151"/>
        <end position="170"/>
    </location>
</feature>
<evidence type="ECO:0008006" key="5">
    <source>
        <dbReference type="Google" id="ProtNLM"/>
    </source>
</evidence>
<dbReference type="EMBL" id="JBHSNY010000001">
    <property type="protein sequence ID" value="MFC5632463.1"/>
    <property type="molecule type" value="Genomic_DNA"/>
</dbReference>
<feature type="transmembrane region" description="Helical" evidence="2">
    <location>
        <begin position="224"/>
        <end position="247"/>
    </location>
</feature>
<feature type="transmembrane region" description="Helical" evidence="2">
    <location>
        <begin position="6"/>
        <end position="26"/>
    </location>
</feature>
<dbReference type="Proteomes" id="UP001596154">
    <property type="component" value="Unassembled WGS sequence"/>
</dbReference>
<feature type="transmembrane region" description="Helical" evidence="2">
    <location>
        <begin position="182"/>
        <end position="202"/>
    </location>
</feature>
<feature type="transmembrane region" description="Helical" evidence="2">
    <location>
        <begin position="72"/>
        <end position="92"/>
    </location>
</feature>
<evidence type="ECO:0000256" key="1">
    <source>
        <dbReference type="SAM" id="MobiDB-lite"/>
    </source>
</evidence>
<feature type="transmembrane region" description="Helical" evidence="2">
    <location>
        <begin position="38"/>
        <end position="60"/>
    </location>
</feature>
<feature type="compositionally biased region" description="Low complexity" evidence="1">
    <location>
        <begin position="249"/>
        <end position="262"/>
    </location>
</feature>
<reference evidence="4" key="1">
    <citation type="journal article" date="2019" name="Int. J. Syst. Evol. Microbiol.">
        <title>The Global Catalogue of Microorganisms (GCM) 10K type strain sequencing project: providing services to taxonomists for standard genome sequencing and annotation.</title>
        <authorList>
            <consortium name="The Broad Institute Genomics Platform"/>
            <consortium name="The Broad Institute Genome Sequencing Center for Infectious Disease"/>
            <person name="Wu L."/>
            <person name="Ma J."/>
        </authorList>
    </citation>
    <scope>NUCLEOTIDE SEQUENCE [LARGE SCALE GENOMIC DNA]</scope>
    <source>
        <strain evidence="4">CGMCC 4.7248</strain>
    </source>
</reference>
<keyword evidence="2" id="KW-1133">Transmembrane helix</keyword>
<gene>
    <name evidence="3" type="ORF">ACFPZJ_01355</name>
</gene>
<dbReference type="RefSeq" id="WP_381015953.1">
    <property type="nucleotide sequence ID" value="NZ_JBHSNY010000001.1"/>
</dbReference>
<evidence type="ECO:0000256" key="2">
    <source>
        <dbReference type="SAM" id="Phobius"/>
    </source>
</evidence>
<organism evidence="3 4">
    <name type="scientific">Streptomyces bullii</name>
    <dbReference type="NCBI Taxonomy" id="349910"/>
    <lineage>
        <taxon>Bacteria</taxon>
        <taxon>Bacillati</taxon>
        <taxon>Actinomycetota</taxon>
        <taxon>Actinomycetes</taxon>
        <taxon>Kitasatosporales</taxon>
        <taxon>Streptomycetaceae</taxon>
        <taxon>Streptomyces</taxon>
    </lineage>
</organism>
<keyword evidence="4" id="KW-1185">Reference proteome</keyword>
<sequence length="271" mass="28690">MEGPIFGLCAVLTLLSTAIAISRSLVQKRRSGKTYRLALSAHLVALVSSFVGSLLAVPTMADIADRATTAELSTLVSDIAAVIFCASLQILIIDWEYYRELPHYVSIACRVTLVLMVTSLLIWQFRRADPTGLGVELSTSYARISEVRTYLLTYLCFFAAAGAEVAMRAAKLAYGMRRTGRSAGTGMAVAAAGAVLGVLYAMSRSGYVLAYEAGHAWPSTLERIISPALAGLSLGGIVAGLSMAVLANSRSGSSTPRRSAAPARRHPTAAR</sequence>
<name>A0ABW0UGZ2_9ACTN</name>
<keyword evidence="2" id="KW-0812">Transmembrane</keyword>
<evidence type="ECO:0000313" key="3">
    <source>
        <dbReference type="EMBL" id="MFC5632463.1"/>
    </source>
</evidence>
<evidence type="ECO:0000313" key="4">
    <source>
        <dbReference type="Proteomes" id="UP001596154"/>
    </source>
</evidence>
<protein>
    <recommendedName>
        <fullName evidence="5">Integral membrane protein</fullName>
    </recommendedName>
</protein>
<comment type="caution">
    <text evidence="3">The sequence shown here is derived from an EMBL/GenBank/DDBJ whole genome shotgun (WGS) entry which is preliminary data.</text>
</comment>
<feature type="transmembrane region" description="Helical" evidence="2">
    <location>
        <begin position="104"/>
        <end position="125"/>
    </location>
</feature>
<proteinExistence type="predicted"/>